<dbReference type="CDD" id="cd16456">
    <property type="entry name" value="RING-H2_APC11"/>
    <property type="match status" value="1"/>
</dbReference>
<evidence type="ECO:0000256" key="9">
    <source>
        <dbReference type="PROSITE-ProRule" id="PRU00175"/>
    </source>
</evidence>
<dbReference type="SUPFAM" id="SSF57850">
    <property type="entry name" value="RING/U-box"/>
    <property type="match status" value="1"/>
</dbReference>
<evidence type="ECO:0000256" key="8">
    <source>
        <dbReference type="ARBA" id="ARBA00023306"/>
    </source>
</evidence>
<organism evidence="12 13">
    <name type="scientific">Microbotryum intermedium</name>
    <dbReference type="NCBI Taxonomy" id="269621"/>
    <lineage>
        <taxon>Eukaryota</taxon>
        <taxon>Fungi</taxon>
        <taxon>Dikarya</taxon>
        <taxon>Basidiomycota</taxon>
        <taxon>Pucciniomycotina</taxon>
        <taxon>Microbotryomycetes</taxon>
        <taxon>Microbotryales</taxon>
        <taxon>Microbotryaceae</taxon>
        <taxon>Microbotryum</taxon>
    </lineage>
</organism>
<dbReference type="PANTHER" id="PTHR11210">
    <property type="entry name" value="RING BOX"/>
    <property type="match status" value="1"/>
</dbReference>
<evidence type="ECO:0000256" key="1">
    <source>
        <dbReference type="ARBA" id="ARBA00013928"/>
    </source>
</evidence>
<evidence type="ECO:0000256" key="10">
    <source>
        <dbReference type="SAM" id="MobiDB-lite"/>
    </source>
</evidence>
<dbReference type="PROSITE" id="PS50089">
    <property type="entry name" value="ZF_RING_2"/>
    <property type="match status" value="1"/>
</dbReference>
<dbReference type="Gene3D" id="3.30.40.10">
    <property type="entry name" value="Zinc/RING finger domain, C3HC4 (zinc finger)"/>
    <property type="match status" value="1"/>
</dbReference>
<protein>
    <recommendedName>
        <fullName evidence="1">Anaphase-promoting complex subunit 11</fullName>
    </recommendedName>
</protein>
<name>A0A238FPE8_9BASI</name>
<feature type="compositionally biased region" description="Polar residues" evidence="10">
    <location>
        <begin position="22"/>
        <end position="40"/>
    </location>
</feature>
<evidence type="ECO:0000313" key="13">
    <source>
        <dbReference type="Proteomes" id="UP000198372"/>
    </source>
</evidence>
<proteinExistence type="predicted"/>
<keyword evidence="2" id="KW-0132">Cell division</keyword>
<dbReference type="STRING" id="269621.A0A238FPE8"/>
<evidence type="ECO:0000256" key="3">
    <source>
        <dbReference type="ARBA" id="ARBA00022723"/>
    </source>
</evidence>
<dbReference type="GO" id="GO:0061630">
    <property type="term" value="F:ubiquitin protein ligase activity"/>
    <property type="evidence" value="ECO:0007669"/>
    <property type="project" value="InterPro"/>
</dbReference>
<dbReference type="InterPro" id="IPR024991">
    <property type="entry name" value="RING-H2_APC11"/>
</dbReference>
<dbReference type="EMBL" id="FMSP01000019">
    <property type="protein sequence ID" value="SCV73883.1"/>
    <property type="molecule type" value="Genomic_DNA"/>
</dbReference>
<evidence type="ECO:0000256" key="5">
    <source>
        <dbReference type="ARBA" id="ARBA00022776"/>
    </source>
</evidence>
<feature type="domain" description="RING-type" evidence="11">
    <location>
        <begin position="77"/>
        <end position="120"/>
    </location>
</feature>
<evidence type="ECO:0000256" key="2">
    <source>
        <dbReference type="ARBA" id="ARBA00022618"/>
    </source>
</evidence>
<reference evidence="13" key="1">
    <citation type="submission" date="2016-09" db="EMBL/GenBank/DDBJ databases">
        <authorList>
            <person name="Jeantristanb JTB J.-T."/>
            <person name="Ricardo R."/>
        </authorList>
    </citation>
    <scope>NUCLEOTIDE SEQUENCE [LARGE SCALE GENOMIC DNA]</scope>
</reference>
<dbReference type="InterPro" id="IPR013083">
    <property type="entry name" value="Znf_RING/FYVE/PHD"/>
</dbReference>
<keyword evidence="6" id="KW-0833">Ubl conjugation pathway</keyword>
<keyword evidence="5" id="KW-0498">Mitosis</keyword>
<dbReference type="InterPro" id="IPR051031">
    <property type="entry name" value="RING-box_E3_Ubiquitin_Ligase"/>
</dbReference>
<dbReference type="Pfam" id="PF12861">
    <property type="entry name" value="zf-ANAPC11"/>
    <property type="match status" value="1"/>
</dbReference>
<feature type="compositionally biased region" description="Polar residues" evidence="10">
    <location>
        <begin position="129"/>
        <end position="143"/>
    </location>
</feature>
<keyword evidence="13" id="KW-1185">Reference proteome</keyword>
<dbReference type="GO" id="GO:0008270">
    <property type="term" value="F:zinc ion binding"/>
    <property type="evidence" value="ECO:0007669"/>
    <property type="project" value="UniProtKB-KW"/>
</dbReference>
<keyword evidence="7" id="KW-0862">Zinc</keyword>
<feature type="region of interest" description="Disordered" evidence="10">
    <location>
        <begin position="22"/>
        <end position="62"/>
    </location>
</feature>
<dbReference type="Proteomes" id="UP000198372">
    <property type="component" value="Unassembled WGS sequence"/>
</dbReference>
<accession>A0A238FPE8</accession>
<sequence>MRITINSYHGIAMWRWNLQPRTQRARPSNTTTTSLDASTAQKDDDDEDEGGEEEDDDDNDEDDDVCGICRVAYDGCCPDCKTPGDACPLVWGECTHVFHMHCLLKWINTESSKQQCPMDRRPWVTLDASNPATTSTNGVNTNAPPVPGLEGVQQAPQRGMAVNAGG</sequence>
<dbReference type="GO" id="GO:0031145">
    <property type="term" value="P:anaphase-promoting complex-dependent catabolic process"/>
    <property type="evidence" value="ECO:0007669"/>
    <property type="project" value="InterPro"/>
</dbReference>
<dbReference type="GO" id="GO:0051301">
    <property type="term" value="P:cell division"/>
    <property type="evidence" value="ECO:0007669"/>
    <property type="project" value="UniProtKB-KW"/>
</dbReference>
<evidence type="ECO:0000259" key="11">
    <source>
        <dbReference type="PROSITE" id="PS50089"/>
    </source>
</evidence>
<dbReference type="GO" id="GO:0005680">
    <property type="term" value="C:anaphase-promoting complex"/>
    <property type="evidence" value="ECO:0007669"/>
    <property type="project" value="InterPro"/>
</dbReference>
<dbReference type="GO" id="GO:0097602">
    <property type="term" value="F:cullin family protein binding"/>
    <property type="evidence" value="ECO:0007669"/>
    <property type="project" value="InterPro"/>
</dbReference>
<feature type="compositionally biased region" description="Acidic residues" evidence="10">
    <location>
        <begin position="43"/>
        <end position="62"/>
    </location>
</feature>
<evidence type="ECO:0000313" key="12">
    <source>
        <dbReference type="EMBL" id="SCV73883.1"/>
    </source>
</evidence>
<dbReference type="AlphaFoldDB" id="A0A238FPE8"/>
<dbReference type="OrthoDB" id="1681166at2759"/>
<keyword evidence="4 9" id="KW-0863">Zinc-finger</keyword>
<gene>
    <name evidence="12" type="ORF">BQ2448_6313</name>
</gene>
<evidence type="ECO:0000256" key="7">
    <source>
        <dbReference type="ARBA" id="ARBA00022833"/>
    </source>
</evidence>
<keyword evidence="8" id="KW-0131">Cell cycle</keyword>
<keyword evidence="3" id="KW-0479">Metal-binding</keyword>
<evidence type="ECO:0000256" key="6">
    <source>
        <dbReference type="ARBA" id="ARBA00022786"/>
    </source>
</evidence>
<feature type="region of interest" description="Disordered" evidence="10">
    <location>
        <begin position="129"/>
        <end position="166"/>
    </location>
</feature>
<dbReference type="InterPro" id="IPR001841">
    <property type="entry name" value="Znf_RING"/>
</dbReference>
<evidence type="ECO:0000256" key="4">
    <source>
        <dbReference type="ARBA" id="ARBA00022771"/>
    </source>
</evidence>